<name>A0A7R6PPI7_9BACT</name>
<dbReference type="SUPFAM" id="SSF56047">
    <property type="entry name" value="Ribosomal protein S8"/>
    <property type="match status" value="1"/>
</dbReference>
<keyword evidence="3 8" id="KW-0694">RNA-binding</keyword>
<protein>
    <recommendedName>
        <fullName evidence="6 8">Small ribosomal subunit protein uS8</fullName>
    </recommendedName>
</protein>
<dbReference type="GO" id="GO:0003735">
    <property type="term" value="F:structural constituent of ribosome"/>
    <property type="evidence" value="ECO:0007669"/>
    <property type="project" value="InterPro"/>
</dbReference>
<dbReference type="GO" id="GO:0006412">
    <property type="term" value="P:translation"/>
    <property type="evidence" value="ECO:0007669"/>
    <property type="project" value="UniProtKB-UniRule"/>
</dbReference>
<dbReference type="InterPro" id="IPR035987">
    <property type="entry name" value="Ribosomal_uS8_sf"/>
</dbReference>
<evidence type="ECO:0000256" key="2">
    <source>
        <dbReference type="ARBA" id="ARBA00022730"/>
    </source>
</evidence>
<dbReference type="Proteomes" id="UP000595564">
    <property type="component" value="Chromosome"/>
</dbReference>
<organism evidence="10 11">
    <name type="scientific">Thermotomaculum hydrothermale</name>
    <dbReference type="NCBI Taxonomy" id="981385"/>
    <lineage>
        <taxon>Bacteria</taxon>
        <taxon>Pseudomonadati</taxon>
        <taxon>Acidobacteriota</taxon>
        <taxon>Holophagae</taxon>
        <taxon>Thermotomaculales</taxon>
        <taxon>Thermotomaculaceae</taxon>
        <taxon>Thermotomaculum</taxon>
    </lineage>
</organism>
<evidence type="ECO:0000256" key="5">
    <source>
        <dbReference type="ARBA" id="ARBA00023274"/>
    </source>
</evidence>
<proteinExistence type="inferred from homology"/>
<reference evidence="10 11" key="1">
    <citation type="journal article" date="2012" name="Extremophiles">
        <title>Thermotomaculum hydrothermale gen. nov., sp. nov., a novel heterotrophic thermophile within the phylum Acidobacteria from a deep-sea hydrothermal vent chimney in the Southern Okinawa Trough.</title>
        <authorList>
            <person name="Izumi H."/>
            <person name="Nunoura T."/>
            <person name="Miyazaki M."/>
            <person name="Mino S."/>
            <person name="Toki T."/>
            <person name="Takai K."/>
            <person name="Sako Y."/>
            <person name="Sawabe T."/>
            <person name="Nakagawa S."/>
        </authorList>
    </citation>
    <scope>NUCLEOTIDE SEQUENCE [LARGE SCALE GENOMIC DNA]</scope>
    <source>
        <strain evidence="10 11">AC55</strain>
    </source>
</reference>
<dbReference type="FunFam" id="3.30.1370.30:FF:000002">
    <property type="entry name" value="30S ribosomal protein S8"/>
    <property type="match status" value="1"/>
</dbReference>
<keyword evidence="5 8" id="KW-0687">Ribonucleoprotein</keyword>
<dbReference type="KEGG" id="thyd:TTHT_1404"/>
<comment type="subunit">
    <text evidence="7 8">Part of the 30S ribosomal subunit. Contacts proteins S5 and S12.</text>
</comment>
<dbReference type="Pfam" id="PF00410">
    <property type="entry name" value="Ribosomal_S8"/>
    <property type="match status" value="1"/>
</dbReference>
<dbReference type="GO" id="GO:0005737">
    <property type="term" value="C:cytoplasm"/>
    <property type="evidence" value="ECO:0007669"/>
    <property type="project" value="UniProtKB-ARBA"/>
</dbReference>
<dbReference type="EMBL" id="AP017470">
    <property type="protein sequence ID" value="BBB32916.1"/>
    <property type="molecule type" value="Genomic_DNA"/>
</dbReference>
<keyword evidence="4 8" id="KW-0689">Ribosomal protein</keyword>
<dbReference type="GO" id="GO:1990904">
    <property type="term" value="C:ribonucleoprotein complex"/>
    <property type="evidence" value="ECO:0007669"/>
    <property type="project" value="UniProtKB-KW"/>
</dbReference>
<dbReference type="Gene3D" id="3.30.1490.10">
    <property type="match status" value="1"/>
</dbReference>
<comment type="function">
    <text evidence="8">One of the primary rRNA binding proteins, it binds directly to 16S rRNA central domain where it helps coordinate assembly of the platform of the 30S subunit.</text>
</comment>
<evidence type="ECO:0000313" key="10">
    <source>
        <dbReference type="EMBL" id="BBB32916.1"/>
    </source>
</evidence>
<evidence type="ECO:0000256" key="6">
    <source>
        <dbReference type="ARBA" id="ARBA00035258"/>
    </source>
</evidence>
<dbReference type="InterPro" id="IPR000630">
    <property type="entry name" value="Ribosomal_uS8"/>
</dbReference>
<dbReference type="RefSeq" id="WP_201327218.1">
    <property type="nucleotide sequence ID" value="NZ_AP017470.1"/>
</dbReference>
<dbReference type="GO" id="GO:0005840">
    <property type="term" value="C:ribosome"/>
    <property type="evidence" value="ECO:0007669"/>
    <property type="project" value="UniProtKB-KW"/>
</dbReference>
<evidence type="ECO:0000256" key="9">
    <source>
        <dbReference type="RuleBase" id="RU003660"/>
    </source>
</evidence>
<dbReference type="Gene3D" id="3.30.1370.30">
    <property type="match status" value="1"/>
</dbReference>
<accession>A0A7R6PPI7</accession>
<sequence length="130" mass="14645">MYTDPIADMLTRVRNAIMAKHEKVEVPSSRMKKTITEILKEEGYIKNFKVVNDEGKEKIVIYLKYHKDEPVIHGIERVSKPSRRVYKGVDELPEVLGGYGIAIVSTSKGVVTSKKAKELGVGGEVICRVW</sequence>
<evidence type="ECO:0000256" key="3">
    <source>
        <dbReference type="ARBA" id="ARBA00022884"/>
    </source>
</evidence>
<dbReference type="AlphaFoldDB" id="A0A7R6PPI7"/>
<keyword evidence="2 8" id="KW-0699">rRNA-binding</keyword>
<evidence type="ECO:0000313" key="11">
    <source>
        <dbReference type="Proteomes" id="UP000595564"/>
    </source>
</evidence>
<evidence type="ECO:0000256" key="1">
    <source>
        <dbReference type="ARBA" id="ARBA00006471"/>
    </source>
</evidence>
<evidence type="ECO:0000256" key="4">
    <source>
        <dbReference type="ARBA" id="ARBA00022980"/>
    </source>
</evidence>
<dbReference type="NCBIfam" id="NF001109">
    <property type="entry name" value="PRK00136.1"/>
    <property type="match status" value="1"/>
</dbReference>
<dbReference type="GO" id="GO:0019843">
    <property type="term" value="F:rRNA binding"/>
    <property type="evidence" value="ECO:0007669"/>
    <property type="project" value="UniProtKB-UniRule"/>
</dbReference>
<dbReference type="InterPro" id="IPR047863">
    <property type="entry name" value="Ribosomal_uS8_CS"/>
</dbReference>
<dbReference type="PANTHER" id="PTHR11758">
    <property type="entry name" value="40S RIBOSOMAL PROTEIN S15A"/>
    <property type="match status" value="1"/>
</dbReference>
<dbReference type="FunFam" id="3.30.1490.10:FF:000001">
    <property type="entry name" value="30S ribosomal protein S8"/>
    <property type="match status" value="1"/>
</dbReference>
<gene>
    <name evidence="8 10" type="primary">rpsH</name>
    <name evidence="10" type="ORF">TTHT_1404</name>
</gene>
<evidence type="ECO:0000256" key="7">
    <source>
        <dbReference type="ARBA" id="ARBA00046740"/>
    </source>
</evidence>
<keyword evidence="11" id="KW-1185">Reference proteome</keyword>
<comment type="similarity">
    <text evidence="1 8 9">Belongs to the universal ribosomal protein uS8 family.</text>
</comment>
<dbReference type="PROSITE" id="PS00053">
    <property type="entry name" value="RIBOSOMAL_S8"/>
    <property type="match status" value="1"/>
</dbReference>
<dbReference type="HAMAP" id="MF_01302_B">
    <property type="entry name" value="Ribosomal_uS8_B"/>
    <property type="match status" value="1"/>
</dbReference>
<evidence type="ECO:0000256" key="8">
    <source>
        <dbReference type="HAMAP-Rule" id="MF_01302"/>
    </source>
</evidence>